<feature type="compositionally biased region" description="Polar residues" evidence="13">
    <location>
        <begin position="148"/>
        <end position="161"/>
    </location>
</feature>
<protein>
    <recommendedName>
        <fullName evidence="3">[histone H4]-lysine(20) N-methyltransferase</fullName>
        <ecNumber evidence="3">2.1.1.361</ecNumber>
    </recommendedName>
</protein>
<evidence type="ECO:0000256" key="3">
    <source>
        <dbReference type="ARBA" id="ARBA00012187"/>
    </source>
</evidence>
<dbReference type="InParanoid" id="A0A482WVJ0"/>
<dbReference type="GO" id="GO:0032259">
    <property type="term" value="P:methylation"/>
    <property type="evidence" value="ECO:0007669"/>
    <property type="project" value="UniProtKB-KW"/>
</dbReference>
<dbReference type="PANTHER" id="PTHR46167:SF1">
    <property type="entry name" value="N-LYSINE METHYLTRANSFERASE KMT5A"/>
    <property type="match status" value="1"/>
</dbReference>
<dbReference type="Gene3D" id="2.170.270.10">
    <property type="entry name" value="SET domain"/>
    <property type="match status" value="1"/>
</dbReference>
<evidence type="ECO:0000256" key="1">
    <source>
        <dbReference type="ARBA" id="ARBA00004123"/>
    </source>
</evidence>
<evidence type="ECO:0000259" key="14">
    <source>
        <dbReference type="PROSITE" id="PS50280"/>
    </source>
</evidence>
<dbReference type="STRING" id="195883.A0A482WVJ0"/>
<dbReference type="GO" id="GO:0140944">
    <property type="term" value="F:histone H4K20 monomethyltransferase activity"/>
    <property type="evidence" value="ECO:0007669"/>
    <property type="project" value="UniProtKB-EC"/>
</dbReference>
<dbReference type="EMBL" id="QKKF02025379">
    <property type="protein sequence ID" value="RZF37060.1"/>
    <property type="molecule type" value="Genomic_DNA"/>
</dbReference>
<dbReference type="EC" id="2.1.1.361" evidence="3"/>
<evidence type="ECO:0000313" key="15">
    <source>
        <dbReference type="EMBL" id="RZF37060.1"/>
    </source>
</evidence>
<dbReference type="PROSITE" id="PS51571">
    <property type="entry name" value="SAM_MT43_PR_SET"/>
    <property type="match status" value="1"/>
</dbReference>
<dbReference type="AlphaFoldDB" id="A0A482WVJ0"/>
<accession>A0A482WVJ0</accession>
<dbReference type="InterPro" id="IPR016858">
    <property type="entry name" value="KMT5A-like"/>
</dbReference>
<reference evidence="15 16" key="1">
    <citation type="journal article" date="2017" name="Gigascience">
        <title>Genome sequence of the small brown planthopper, Laodelphax striatellus.</title>
        <authorList>
            <person name="Zhu J."/>
            <person name="Jiang F."/>
            <person name="Wang X."/>
            <person name="Yang P."/>
            <person name="Bao Y."/>
            <person name="Zhao W."/>
            <person name="Wang W."/>
            <person name="Lu H."/>
            <person name="Wang Q."/>
            <person name="Cui N."/>
            <person name="Li J."/>
            <person name="Chen X."/>
            <person name="Luo L."/>
            <person name="Yu J."/>
            <person name="Kang L."/>
            <person name="Cui F."/>
        </authorList>
    </citation>
    <scope>NUCLEOTIDE SEQUENCE [LARGE SCALE GENOMIC DNA]</scope>
    <source>
        <strain evidence="15">Lst14</strain>
    </source>
</reference>
<evidence type="ECO:0000256" key="11">
    <source>
        <dbReference type="ARBA" id="ARBA00023242"/>
    </source>
</evidence>
<dbReference type="GO" id="GO:0043516">
    <property type="term" value="P:regulation of DNA damage response, signal transduction by p53 class mediator"/>
    <property type="evidence" value="ECO:0007669"/>
    <property type="project" value="TreeGrafter"/>
</dbReference>
<keyword evidence="7" id="KW-0949">S-adenosyl-L-methionine</keyword>
<keyword evidence="11" id="KW-0539">Nucleus</keyword>
<name>A0A482WVJ0_LAOST</name>
<dbReference type="CDD" id="cd10528">
    <property type="entry name" value="SET_SETD8"/>
    <property type="match status" value="1"/>
</dbReference>
<dbReference type="InterPro" id="IPR046341">
    <property type="entry name" value="SET_dom_sf"/>
</dbReference>
<evidence type="ECO:0000256" key="6">
    <source>
        <dbReference type="ARBA" id="ARBA00022679"/>
    </source>
</evidence>
<dbReference type="InterPro" id="IPR001214">
    <property type="entry name" value="SET_dom"/>
</dbReference>
<evidence type="ECO:0000256" key="4">
    <source>
        <dbReference type="ARBA" id="ARBA00022454"/>
    </source>
</evidence>
<feature type="domain" description="SET" evidence="14">
    <location>
        <begin position="232"/>
        <end position="353"/>
    </location>
</feature>
<evidence type="ECO:0000256" key="5">
    <source>
        <dbReference type="ARBA" id="ARBA00022603"/>
    </source>
</evidence>
<dbReference type="InterPro" id="IPR047266">
    <property type="entry name" value="KMT5A-like_SET"/>
</dbReference>
<dbReference type="Proteomes" id="UP000291343">
    <property type="component" value="Unassembled WGS sequence"/>
</dbReference>
<keyword evidence="8" id="KW-0156">Chromatin regulator</keyword>
<dbReference type="GO" id="GO:0005634">
    <property type="term" value="C:nucleus"/>
    <property type="evidence" value="ECO:0007669"/>
    <property type="project" value="UniProtKB-SubCell"/>
</dbReference>
<dbReference type="GO" id="GO:0005700">
    <property type="term" value="C:polytene chromosome"/>
    <property type="evidence" value="ECO:0007669"/>
    <property type="project" value="TreeGrafter"/>
</dbReference>
<evidence type="ECO:0000313" key="16">
    <source>
        <dbReference type="Proteomes" id="UP000291343"/>
    </source>
</evidence>
<dbReference type="SMART" id="SM00317">
    <property type="entry name" value="SET"/>
    <property type="match status" value="1"/>
</dbReference>
<feature type="region of interest" description="Disordered" evidence="13">
    <location>
        <begin position="143"/>
        <end position="193"/>
    </location>
</feature>
<evidence type="ECO:0000256" key="7">
    <source>
        <dbReference type="ARBA" id="ARBA00022691"/>
    </source>
</evidence>
<comment type="caution">
    <text evidence="15">The sequence shown here is derived from an EMBL/GenBank/DDBJ whole genome shotgun (WGS) entry which is preliminary data.</text>
</comment>
<feature type="compositionally biased region" description="Polar residues" evidence="13">
    <location>
        <begin position="80"/>
        <end position="113"/>
    </location>
</feature>
<dbReference type="GO" id="GO:0006357">
    <property type="term" value="P:regulation of transcription by RNA polymerase II"/>
    <property type="evidence" value="ECO:0007669"/>
    <property type="project" value="TreeGrafter"/>
</dbReference>
<keyword evidence="9" id="KW-0805">Transcription regulation</keyword>
<evidence type="ECO:0000256" key="12">
    <source>
        <dbReference type="ARBA" id="ARBA00047784"/>
    </source>
</evidence>
<proteinExistence type="predicted"/>
<feature type="compositionally biased region" description="Basic residues" evidence="13">
    <location>
        <begin position="162"/>
        <end position="173"/>
    </location>
</feature>
<keyword evidence="16" id="KW-1185">Reference proteome</keyword>
<keyword evidence="10" id="KW-0804">Transcription</keyword>
<organism evidence="15 16">
    <name type="scientific">Laodelphax striatellus</name>
    <name type="common">Small brown planthopper</name>
    <name type="synonym">Delphax striatella</name>
    <dbReference type="NCBI Taxonomy" id="195883"/>
    <lineage>
        <taxon>Eukaryota</taxon>
        <taxon>Metazoa</taxon>
        <taxon>Ecdysozoa</taxon>
        <taxon>Arthropoda</taxon>
        <taxon>Hexapoda</taxon>
        <taxon>Insecta</taxon>
        <taxon>Pterygota</taxon>
        <taxon>Neoptera</taxon>
        <taxon>Paraneoptera</taxon>
        <taxon>Hemiptera</taxon>
        <taxon>Auchenorrhyncha</taxon>
        <taxon>Fulgoroidea</taxon>
        <taxon>Delphacidae</taxon>
        <taxon>Criomorphinae</taxon>
        <taxon>Laodelphax</taxon>
    </lineage>
</organism>
<keyword evidence="4" id="KW-0158">Chromosome</keyword>
<evidence type="ECO:0000256" key="13">
    <source>
        <dbReference type="SAM" id="MobiDB-lite"/>
    </source>
</evidence>
<comment type="subcellular location">
    <subcellularLocation>
        <location evidence="2">Chromosome</location>
    </subcellularLocation>
    <subcellularLocation>
        <location evidence="1">Nucleus</location>
    </subcellularLocation>
</comment>
<dbReference type="InterPro" id="IPR051760">
    <property type="entry name" value="KMT5A"/>
</dbReference>
<dbReference type="Pfam" id="PF00856">
    <property type="entry name" value="SET"/>
    <property type="match status" value="1"/>
</dbReference>
<keyword evidence="5" id="KW-0489">Methyltransferase</keyword>
<keyword evidence="6" id="KW-0808">Transferase</keyword>
<evidence type="ECO:0000256" key="2">
    <source>
        <dbReference type="ARBA" id="ARBA00004286"/>
    </source>
</evidence>
<evidence type="ECO:0000256" key="8">
    <source>
        <dbReference type="ARBA" id="ARBA00022853"/>
    </source>
</evidence>
<dbReference type="SUPFAM" id="SSF82199">
    <property type="entry name" value="SET domain"/>
    <property type="match status" value="1"/>
</dbReference>
<feature type="region of interest" description="Disordered" evidence="13">
    <location>
        <begin position="80"/>
        <end position="115"/>
    </location>
</feature>
<dbReference type="PROSITE" id="PS50280">
    <property type="entry name" value="SET"/>
    <property type="match status" value="1"/>
</dbReference>
<evidence type="ECO:0000256" key="10">
    <source>
        <dbReference type="ARBA" id="ARBA00023163"/>
    </source>
</evidence>
<comment type="catalytic activity">
    <reaction evidence="12">
        <text>L-lysyl(20)-[histone H4] + S-adenosyl-L-methionine = N(6)-methyl-L-lysyl(20)-[histone H4] + S-adenosyl-L-homocysteine + H(+)</text>
        <dbReference type="Rhea" id="RHEA:60344"/>
        <dbReference type="Rhea" id="RHEA-COMP:15554"/>
        <dbReference type="Rhea" id="RHEA-COMP:15555"/>
        <dbReference type="ChEBI" id="CHEBI:15378"/>
        <dbReference type="ChEBI" id="CHEBI:29969"/>
        <dbReference type="ChEBI" id="CHEBI:57856"/>
        <dbReference type="ChEBI" id="CHEBI:59789"/>
        <dbReference type="ChEBI" id="CHEBI:61929"/>
        <dbReference type="EC" id="2.1.1.361"/>
    </reaction>
</comment>
<gene>
    <name evidence="15" type="ORF">LSTR_LSTR012403</name>
</gene>
<dbReference type="OrthoDB" id="5560686at2759"/>
<dbReference type="PANTHER" id="PTHR46167">
    <property type="entry name" value="N-LYSINE METHYLTRANSFERASE KMT5A"/>
    <property type="match status" value="1"/>
</dbReference>
<evidence type="ECO:0000256" key="9">
    <source>
        <dbReference type="ARBA" id="ARBA00023015"/>
    </source>
</evidence>
<sequence length="368" mass="41954">MCIEIYLFFELKMRRGQRRGKAVIGLSDLNNSVKIDASPKKDTMTDKPRKPKLKCSKTEFQGKLSHASPNARITRYYHSQNNTTPQLPSAPTISLRSTRSSATSNEIDVSPTAQEDCMLKTDKQDSPERALLESFEKLPFGSAKKGISVSSSNTPSRPTFQTHKKPVKSKRKIQYQSSNPLLPPLGESKKCNNNHKLTEYFPVRRSARRTKKVVLEEKQRHLEEAVVTKSEDGLEIRMFPGKGRGIVTTRSFNRGEFVVEYAGELITYEEAKKREQVYANDQNTGCYMYYFKHNNGRFCVDATPESDRLGRLVNHSRFGNLMTKTVVVDNQPHLVLIAKDDIQPGDEITYDYGDRSKESLYYHPWLAS</sequence>